<reference evidence="1 2" key="1">
    <citation type="submission" date="2018-06" db="EMBL/GenBank/DDBJ databases">
        <authorList>
            <consortium name="Pathogen Informatics"/>
            <person name="Doyle S."/>
        </authorList>
    </citation>
    <scope>NUCLEOTIDE SEQUENCE [LARGE SCALE GENOMIC DNA]</scope>
    <source>
        <strain evidence="1 2">NCTC13315</strain>
    </source>
</reference>
<name>A0A378JPC6_9GAMM</name>
<protein>
    <submittedName>
        <fullName evidence="1">Uncharacterized protein</fullName>
    </submittedName>
</protein>
<accession>A0A378JPC6</accession>
<gene>
    <name evidence="1" type="ORF">NCTC13315_02985</name>
</gene>
<dbReference type="Proteomes" id="UP000254968">
    <property type="component" value="Unassembled WGS sequence"/>
</dbReference>
<sequence>MYGPLALAIAKALTIKSDQHWNPLHMMAAQPAPSIESLLNLAKVNSDVDKAEFYALLKSYEINHLAEAKLH</sequence>
<dbReference type="AlphaFoldDB" id="A0A378JPC6"/>
<dbReference type="EMBL" id="UGNV01000003">
    <property type="protein sequence ID" value="STX55614.1"/>
    <property type="molecule type" value="Genomic_DNA"/>
</dbReference>
<organism evidence="1 2">
    <name type="scientific">Legionella beliardensis</name>
    <dbReference type="NCBI Taxonomy" id="91822"/>
    <lineage>
        <taxon>Bacteria</taxon>
        <taxon>Pseudomonadati</taxon>
        <taxon>Pseudomonadota</taxon>
        <taxon>Gammaproteobacteria</taxon>
        <taxon>Legionellales</taxon>
        <taxon>Legionellaceae</taxon>
        <taxon>Legionella</taxon>
    </lineage>
</organism>
<evidence type="ECO:0000313" key="1">
    <source>
        <dbReference type="EMBL" id="STX55614.1"/>
    </source>
</evidence>
<evidence type="ECO:0000313" key="2">
    <source>
        <dbReference type="Proteomes" id="UP000254968"/>
    </source>
</evidence>
<keyword evidence="2" id="KW-1185">Reference proteome</keyword>
<proteinExistence type="predicted"/>